<feature type="domain" description="2TM" evidence="3">
    <location>
        <begin position="16"/>
        <end position="69"/>
    </location>
</feature>
<organism evidence="4 5">
    <name type="scientific">Neolewinella aurantiaca</name>
    <dbReference type="NCBI Taxonomy" id="2602767"/>
    <lineage>
        <taxon>Bacteria</taxon>
        <taxon>Pseudomonadati</taxon>
        <taxon>Bacteroidota</taxon>
        <taxon>Saprospiria</taxon>
        <taxon>Saprospirales</taxon>
        <taxon>Lewinellaceae</taxon>
        <taxon>Neolewinella</taxon>
    </lineage>
</organism>
<protein>
    <submittedName>
        <fullName evidence="4">2TM domain-containing protein</fullName>
    </submittedName>
</protein>
<name>A0A5C7FXB7_9BACT</name>
<dbReference type="Proteomes" id="UP000321907">
    <property type="component" value="Unassembled WGS sequence"/>
</dbReference>
<keyword evidence="5" id="KW-1185">Reference proteome</keyword>
<feature type="compositionally biased region" description="Basic and acidic residues" evidence="1">
    <location>
        <begin position="75"/>
        <end position="86"/>
    </location>
</feature>
<proteinExistence type="predicted"/>
<evidence type="ECO:0000313" key="4">
    <source>
        <dbReference type="EMBL" id="TXF91408.1"/>
    </source>
</evidence>
<dbReference type="RefSeq" id="WP_147928948.1">
    <property type="nucleotide sequence ID" value="NZ_VOXD01000002.1"/>
</dbReference>
<dbReference type="Pfam" id="PF13239">
    <property type="entry name" value="2TM"/>
    <property type="match status" value="1"/>
</dbReference>
<evidence type="ECO:0000259" key="3">
    <source>
        <dbReference type="Pfam" id="PF13239"/>
    </source>
</evidence>
<feature type="transmembrane region" description="Helical" evidence="2">
    <location>
        <begin position="48"/>
        <end position="68"/>
    </location>
</feature>
<accession>A0A5C7FXB7</accession>
<evidence type="ECO:0000256" key="1">
    <source>
        <dbReference type="SAM" id="MobiDB-lite"/>
    </source>
</evidence>
<dbReference type="AlphaFoldDB" id="A0A5C7FXB7"/>
<feature type="transmembrane region" description="Helical" evidence="2">
    <location>
        <begin position="25"/>
        <end position="42"/>
    </location>
</feature>
<evidence type="ECO:0000313" key="5">
    <source>
        <dbReference type="Proteomes" id="UP000321907"/>
    </source>
</evidence>
<keyword evidence="2" id="KW-0812">Transmembrane</keyword>
<reference evidence="4 5" key="1">
    <citation type="submission" date="2019-08" db="EMBL/GenBank/DDBJ databases">
        <title>Lewinella sp. strain SSH13 Genome sequencing and assembly.</title>
        <authorList>
            <person name="Kim I."/>
        </authorList>
    </citation>
    <scope>NUCLEOTIDE SEQUENCE [LARGE SCALE GENOMIC DNA]</scope>
    <source>
        <strain evidence="4 5">SSH13</strain>
    </source>
</reference>
<sequence length="124" mass="14676">MARNRKTKYEEKTLREKKTDFRRHFRTYLVMSVFFVCLNFFGGSNHFWAIWPILGWGIGVAMQGLSLYGPLADPEDTHPDGRDASHEFSGPLPDITDEDVRRRKEELELRELETRRPYRDEDLV</sequence>
<dbReference type="EMBL" id="VOXD01000002">
    <property type="protein sequence ID" value="TXF91408.1"/>
    <property type="molecule type" value="Genomic_DNA"/>
</dbReference>
<dbReference type="InterPro" id="IPR025698">
    <property type="entry name" value="2TM_dom"/>
</dbReference>
<keyword evidence="2" id="KW-1133">Transmembrane helix</keyword>
<gene>
    <name evidence="4" type="ORF">FUA23_01550</name>
</gene>
<keyword evidence="2" id="KW-0472">Membrane</keyword>
<dbReference type="OrthoDB" id="8965954at2"/>
<evidence type="ECO:0000256" key="2">
    <source>
        <dbReference type="SAM" id="Phobius"/>
    </source>
</evidence>
<comment type="caution">
    <text evidence="4">The sequence shown here is derived from an EMBL/GenBank/DDBJ whole genome shotgun (WGS) entry which is preliminary data.</text>
</comment>
<feature type="region of interest" description="Disordered" evidence="1">
    <location>
        <begin position="71"/>
        <end position="100"/>
    </location>
</feature>